<evidence type="ECO:0000256" key="1">
    <source>
        <dbReference type="SAM" id="MobiDB-lite"/>
    </source>
</evidence>
<dbReference type="AlphaFoldDB" id="M0AWH7"/>
<sequence>MGCVTVASQTPVDHSTCDHRGAHVTDRFRRVFGDEQDRSHRCSECGSYAWLPDGTNTKRLYEWDIVGRGRGESKSSFNISPRFPNMRHWETGDPVNSSREN</sequence>
<protein>
    <submittedName>
        <fullName evidence="2">Uncharacterized protein</fullName>
    </submittedName>
</protein>
<dbReference type="eggNOG" id="arCOG06319">
    <property type="taxonomic scope" value="Archaea"/>
</dbReference>
<evidence type="ECO:0000313" key="3">
    <source>
        <dbReference type="Proteomes" id="UP000011554"/>
    </source>
</evidence>
<organism evidence="2 3">
    <name type="scientific">Natrialba asiatica (strain ATCC 700177 / DSM 12278 / JCM 9576 / FERM P-10747 / NBRC 102637 / 172P1)</name>
    <dbReference type="NCBI Taxonomy" id="29540"/>
    <lineage>
        <taxon>Archaea</taxon>
        <taxon>Methanobacteriati</taxon>
        <taxon>Methanobacteriota</taxon>
        <taxon>Stenosarchaea group</taxon>
        <taxon>Halobacteria</taxon>
        <taxon>Halobacteriales</taxon>
        <taxon>Natrialbaceae</taxon>
        <taxon>Natrialba</taxon>
    </lineage>
</organism>
<dbReference type="Pfam" id="PF24444">
    <property type="entry name" value="DUF7563"/>
    <property type="match status" value="1"/>
</dbReference>
<dbReference type="eggNOG" id="arCOG06449">
    <property type="taxonomic scope" value="Archaea"/>
</dbReference>
<reference evidence="2 3" key="1">
    <citation type="journal article" date="2014" name="PLoS Genet.">
        <title>Phylogenetically driven sequencing of extremely halophilic archaea reveals strategies for static and dynamic osmo-response.</title>
        <authorList>
            <person name="Becker E.A."/>
            <person name="Seitzer P.M."/>
            <person name="Tritt A."/>
            <person name="Larsen D."/>
            <person name="Krusor M."/>
            <person name="Yao A.I."/>
            <person name="Wu D."/>
            <person name="Madern D."/>
            <person name="Eisen J.A."/>
            <person name="Darling A.E."/>
            <person name="Facciotti M.T."/>
        </authorList>
    </citation>
    <scope>NUCLEOTIDE SEQUENCE [LARGE SCALE GENOMIC DNA]</scope>
    <source>
        <strain evidence="2 3">DSM 12278</strain>
    </source>
</reference>
<dbReference type="EMBL" id="AOIO01000021">
    <property type="protein sequence ID" value="ELZ02682.1"/>
    <property type="molecule type" value="Genomic_DNA"/>
</dbReference>
<accession>M0AWH7</accession>
<dbReference type="InterPro" id="IPR055985">
    <property type="entry name" value="DUF7563"/>
</dbReference>
<dbReference type="PATRIC" id="fig|29540.5.peg.1721"/>
<keyword evidence="3" id="KW-1185">Reference proteome</keyword>
<dbReference type="Proteomes" id="UP000011554">
    <property type="component" value="Unassembled WGS sequence"/>
</dbReference>
<evidence type="ECO:0000313" key="2">
    <source>
        <dbReference type="EMBL" id="ELZ02682.1"/>
    </source>
</evidence>
<name>M0AWH7_NATA1</name>
<gene>
    <name evidence="2" type="ORF">C481_08441</name>
</gene>
<comment type="caution">
    <text evidence="2">The sequence shown here is derived from an EMBL/GenBank/DDBJ whole genome shotgun (WGS) entry which is preliminary data.</text>
</comment>
<dbReference type="STRING" id="29540.C481_08441"/>
<feature type="region of interest" description="Disordered" evidence="1">
    <location>
        <begin position="70"/>
        <end position="101"/>
    </location>
</feature>
<proteinExistence type="predicted"/>